<dbReference type="CDD" id="cd00593">
    <property type="entry name" value="RIBOc"/>
    <property type="match status" value="1"/>
</dbReference>
<dbReference type="Gene3D" id="1.10.1520.10">
    <property type="entry name" value="Ribonuclease III domain"/>
    <property type="match status" value="1"/>
</dbReference>
<dbReference type="Proteomes" id="UP000799753">
    <property type="component" value="Unassembled WGS sequence"/>
</dbReference>
<dbReference type="PROSITE" id="PS50142">
    <property type="entry name" value="RNASE_3_2"/>
    <property type="match status" value="1"/>
</dbReference>
<proteinExistence type="predicted"/>
<evidence type="ECO:0000259" key="1">
    <source>
        <dbReference type="PROSITE" id="PS50142"/>
    </source>
</evidence>
<evidence type="ECO:0000313" key="3">
    <source>
        <dbReference type="Proteomes" id="UP000799753"/>
    </source>
</evidence>
<dbReference type="GO" id="GO:0004525">
    <property type="term" value="F:ribonuclease III activity"/>
    <property type="evidence" value="ECO:0007669"/>
    <property type="project" value="InterPro"/>
</dbReference>
<keyword evidence="3" id="KW-1185">Reference proteome</keyword>
<organism evidence="2 3">
    <name type="scientific">Massarina eburnea CBS 473.64</name>
    <dbReference type="NCBI Taxonomy" id="1395130"/>
    <lineage>
        <taxon>Eukaryota</taxon>
        <taxon>Fungi</taxon>
        <taxon>Dikarya</taxon>
        <taxon>Ascomycota</taxon>
        <taxon>Pezizomycotina</taxon>
        <taxon>Dothideomycetes</taxon>
        <taxon>Pleosporomycetidae</taxon>
        <taxon>Pleosporales</taxon>
        <taxon>Massarineae</taxon>
        <taxon>Massarinaceae</taxon>
        <taxon>Massarina</taxon>
    </lineage>
</organism>
<dbReference type="EMBL" id="MU006830">
    <property type="protein sequence ID" value="KAF2634432.1"/>
    <property type="molecule type" value="Genomic_DNA"/>
</dbReference>
<gene>
    <name evidence="2" type="ORF">P280DRAFT_524125</name>
</gene>
<protein>
    <submittedName>
        <fullName evidence="2">Ribonuclease III</fullName>
    </submittedName>
</protein>
<accession>A0A6A6RGT5</accession>
<reference evidence="2" key="1">
    <citation type="journal article" date="2020" name="Stud. Mycol.">
        <title>101 Dothideomycetes genomes: a test case for predicting lifestyles and emergence of pathogens.</title>
        <authorList>
            <person name="Haridas S."/>
            <person name="Albert R."/>
            <person name="Binder M."/>
            <person name="Bloem J."/>
            <person name="Labutti K."/>
            <person name="Salamov A."/>
            <person name="Andreopoulos B."/>
            <person name="Baker S."/>
            <person name="Barry K."/>
            <person name="Bills G."/>
            <person name="Bluhm B."/>
            <person name="Cannon C."/>
            <person name="Castanera R."/>
            <person name="Culley D."/>
            <person name="Daum C."/>
            <person name="Ezra D."/>
            <person name="Gonzalez J."/>
            <person name="Henrissat B."/>
            <person name="Kuo A."/>
            <person name="Liang C."/>
            <person name="Lipzen A."/>
            <person name="Lutzoni F."/>
            <person name="Magnuson J."/>
            <person name="Mondo S."/>
            <person name="Nolan M."/>
            <person name="Ohm R."/>
            <person name="Pangilinan J."/>
            <person name="Park H.-J."/>
            <person name="Ramirez L."/>
            <person name="Alfaro M."/>
            <person name="Sun H."/>
            <person name="Tritt A."/>
            <person name="Yoshinaga Y."/>
            <person name="Zwiers L.-H."/>
            <person name="Turgeon B."/>
            <person name="Goodwin S."/>
            <person name="Spatafora J."/>
            <person name="Crous P."/>
            <person name="Grigoriev I."/>
        </authorList>
    </citation>
    <scope>NUCLEOTIDE SEQUENCE</scope>
    <source>
        <strain evidence="2">CBS 473.64</strain>
    </source>
</reference>
<dbReference type="OrthoDB" id="67027at2759"/>
<dbReference type="SUPFAM" id="SSF69065">
    <property type="entry name" value="RNase III domain-like"/>
    <property type="match status" value="1"/>
</dbReference>
<evidence type="ECO:0000313" key="2">
    <source>
        <dbReference type="EMBL" id="KAF2634432.1"/>
    </source>
</evidence>
<sequence>MSSFYDMNKRLARAESILNHTFANKRLGLEALMMDGNRIVEYDNVQMLVEKNTRLAVHGDRQLAANLSEAWYHTNKEKYSETVLRHVLTDNEALCRRGKALGLDGCIRQNAGRRPDEVSVKSMATTLEALIGAVHLDVGGGGKGYDAVKKVMDHLGFFEHEMLTGK</sequence>
<dbReference type="InterPro" id="IPR036389">
    <property type="entry name" value="RNase_III_sf"/>
</dbReference>
<dbReference type="AlphaFoldDB" id="A0A6A6RGT5"/>
<name>A0A6A6RGT5_9PLEO</name>
<dbReference type="GO" id="GO:0006396">
    <property type="term" value="P:RNA processing"/>
    <property type="evidence" value="ECO:0007669"/>
    <property type="project" value="InterPro"/>
</dbReference>
<dbReference type="InterPro" id="IPR000999">
    <property type="entry name" value="RNase_III_dom"/>
</dbReference>
<dbReference type="Pfam" id="PF00636">
    <property type="entry name" value="Ribonuclease_3"/>
    <property type="match status" value="1"/>
</dbReference>
<feature type="domain" description="RNase III" evidence="1">
    <location>
        <begin position="82"/>
        <end position="139"/>
    </location>
</feature>